<protein>
    <submittedName>
        <fullName evidence="2">Lasso peptide biosynthesis B2 protein</fullName>
    </submittedName>
</protein>
<name>A0ABX1TK84_9GAMM</name>
<sequence length="153" mass="17542">MRSGLLRLWRHGSIVWRLSWKERGLLLQAWWMLHGVALALRWASFRRVYGFLGCRVGTTPPIVGDEMQLADRAYALTRLVQGAAAWSLHHPTCLHRSLTLWWLLGRQGIASELRIGVRKEQGQFEAHAWVEYKGVALNDGLDVSSRFATFQSF</sequence>
<dbReference type="InterPro" id="IPR032708">
    <property type="entry name" value="McjB_C"/>
</dbReference>
<proteinExistence type="predicted"/>
<gene>
    <name evidence="2" type="ORF">E4P82_07015</name>
</gene>
<evidence type="ECO:0000313" key="2">
    <source>
        <dbReference type="EMBL" id="NMQ18979.1"/>
    </source>
</evidence>
<dbReference type="EMBL" id="SPMZ01000018">
    <property type="protein sequence ID" value="NMQ18979.1"/>
    <property type="molecule type" value="Genomic_DNA"/>
</dbReference>
<evidence type="ECO:0000313" key="3">
    <source>
        <dbReference type="Proteomes" id="UP000760480"/>
    </source>
</evidence>
<dbReference type="InterPro" id="IPR053521">
    <property type="entry name" value="McjB-like"/>
</dbReference>
<evidence type="ECO:0000259" key="1">
    <source>
        <dbReference type="Pfam" id="PF13471"/>
    </source>
</evidence>
<dbReference type="NCBIfam" id="NF033537">
    <property type="entry name" value="lasso_biosyn_B2"/>
    <property type="match status" value="1"/>
</dbReference>
<dbReference type="Proteomes" id="UP000760480">
    <property type="component" value="Unassembled WGS sequence"/>
</dbReference>
<comment type="caution">
    <text evidence="2">The sequence shown here is derived from an EMBL/GenBank/DDBJ whole genome shotgun (WGS) entry which is preliminary data.</text>
</comment>
<feature type="domain" description="Microcin J25-processing protein McjB C-terminal" evidence="1">
    <location>
        <begin position="38"/>
        <end position="149"/>
    </location>
</feature>
<keyword evidence="3" id="KW-1185">Reference proteome</keyword>
<dbReference type="RefSeq" id="WP_169248243.1">
    <property type="nucleotide sequence ID" value="NZ_SPMZ01000018.1"/>
</dbReference>
<accession>A0ABX1TK84</accession>
<dbReference type="Pfam" id="PF13471">
    <property type="entry name" value="Transglut_core3"/>
    <property type="match status" value="1"/>
</dbReference>
<organism evidence="2 3">
    <name type="scientific">Candidatus Competibacter phosphatis</name>
    <dbReference type="NCBI Taxonomy" id="221280"/>
    <lineage>
        <taxon>Bacteria</taxon>
        <taxon>Pseudomonadati</taxon>
        <taxon>Pseudomonadota</taxon>
        <taxon>Gammaproteobacteria</taxon>
        <taxon>Candidatus Competibacteraceae</taxon>
        <taxon>Candidatus Competibacter</taxon>
    </lineage>
</organism>
<reference evidence="2 3" key="1">
    <citation type="submission" date="2019-03" db="EMBL/GenBank/DDBJ databases">
        <title>Metabolic reconstructions from genomes of highly enriched 'Candidatus Accumulibacter' and 'Candidatus Competibacter' bioreactor populations.</title>
        <authorList>
            <person name="Annavajhala M.K."/>
            <person name="Welles L."/>
            <person name="Abbas B."/>
            <person name="Sorokin D."/>
            <person name="Park H."/>
            <person name="Van Loosdrecht M."/>
            <person name="Chandran K."/>
        </authorList>
    </citation>
    <scope>NUCLEOTIDE SEQUENCE [LARGE SCALE GENOMIC DNA]</scope>
    <source>
        <strain evidence="2 3">SBR_G</strain>
    </source>
</reference>